<accession>A0A2U3AEX3</accession>
<keyword evidence="3" id="KW-0804">Transcription</keyword>
<sequence length="220" mass="25210">MSTEKSAPKRFIQIVKELREIIRVEEIQPGGKLPSERVLAERLNVGRSSVREALRSMELLGLIETKHGGGTFLSDFRNHKLVEVLSTFILQEEKDLVNVHHTQQILERDAIVEIATDDQLRKLPVWESLLHNLIVDGTIEREILIRELVVSSHNRLVFKIWMLLNQFGQSIYRGLSAEIEKPLLAKFISELIAGHPAEAVQAYEGWIELLTKGENEQDEY</sequence>
<dbReference type="EMBL" id="SNZG01000008">
    <property type="protein sequence ID" value="TDR40552.1"/>
    <property type="molecule type" value="Genomic_DNA"/>
</dbReference>
<organism evidence="5 7">
    <name type="scientific">Kurthia zopfii</name>
    <dbReference type="NCBI Taxonomy" id="1650"/>
    <lineage>
        <taxon>Bacteria</taxon>
        <taxon>Bacillati</taxon>
        <taxon>Bacillota</taxon>
        <taxon>Bacilli</taxon>
        <taxon>Bacillales</taxon>
        <taxon>Caryophanaceae</taxon>
        <taxon>Kurthia</taxon>
    </lineage>
</organism>
<dbReference type="OrthoDB" id="9799482at2"/>
<evidence type="ECO:0000256" key="2">
    <source>
        <dbReference type="ARBA" id="ARBA00023125"/>
    </source>
</evidence>
<dbReference type="Pfam" id="PF00392">
    <property type="entry name" value="GntR"/>
    <property type="match status" value="1"/>
</dbReference>
<keyword evidence="2" id="KW-0238">DNA-binding</keyword>
<dbReference type="RefSeq" id="WP_109349042.1">
    <property type="nucleotide sequence ID" value="NZ_BJUE01000004.1"/>
</dbReference>
<evidence type="ECO:0000259" key="4">
    <source>
        <dbReference type="PROSITE" id="PS50949"/>
    </source>
</evidence>
<dbReference type="PROSITE" id="PS50949">
    <property type="entry name" value="HTH_GNTR"/>
    <property type="match status" value="1"/>
</dbReference>
<dbReference type="PRINTS" id="PR00035">
    <property type="entry name" value="HTHGNTR"/>
</dbReference>
<reference evidence="6 8" key="2">
    <citation type="submission" date="2019-03" db="EMBL/GenBank/DDBJ databases">
        <title>Genomic Encyclopedia of Type Strains, Phase IV (KMG-IV): sequencing the most valuable type-strain genomes for metagenomic binning, comparative biology and taxonomic classification.</title>
        <authorList>
            <person name="Goeker M."/>
        </authorList>
    </citation>
    <scope>NUCLEOTIDE SEQUENCE [LARGE SCALE GENOMIC DNA]</scope>
    <source>
        <strain evidence="6 8">DSM 20580</strain>
    </source>
</reference>
<evidence type="ECO:0000313" key="8">
    <source>
        <dbReference type="Proteomes" id="UP000294641"/>
    </source>
</evidence>
<name>A0A2U3AEX3_9BACL</name>
<dbReference type="InterPro" id="IPR036388">
    <property type="entry name" value="WH-like_DNA-bd_sf"/>
</dbReference>
<dbReference type="Proteomes" id="UP000294641">
    <property type="component" value="Unassembled WGS sequence"/>
</dbReference>
<dbReference type="SUPFAM" id="SSF46785">
    <property type="entry name" value="Winged helix' DNA-binding domain"/>
    <property type="match status" value="1"/>
</dbReference>
<dbReference type="EMBL" id="UGNP01000001">
    <property type="protein sequence ID" value="STX10291.1"/>
    <property type="molecule type" value="Genomic_DNA"/>
</dbReference>
<reference evidence="5 7" key="1">
    <citation type="submission" date="2018-06" db="EMBL/GenBank/DDBJ databases">
        <authorList>
            <consortium name="Pathogen Informatics"/>
            <person name="Doyle S."/>
        </authorList>
    </citation>
    <scope>NUCLEOTIDE SEQUENCE [LARGE SCALE GENOMIC DNA]</scope>
    <source>
        <strain evidence="5 7">NCTC10597</strain>
    </source>
</reference>
<keyword evidence="8" id="KW-1185">Reference proteome</keyword>
<keyword evidence="1" id="KW-0805">Transcription regulation</keyword>
<evidence type="ECO:0000256" key="1">
    <source>
        <dbReference type="ARBA" id="ARBA00023015"/>
    </source>
</evidence>
<dbReference type="GO" id="GO:0003700">
    <property type="term" value="F:DNA-binding transcription factor activity"/>
    <property type="evidence" value="ECO:0007669"/>
    <property type="project" value="InterPro"/>
</dbReference>
<dbReference type="GO" id="GO:0003677">
    <property type="term" value="F:DNA binding"/>
    <property type="evidence" value="ECO:0007669"/>
    <property type="project" value="UniProtKB-KW"/>
</dbReference>
<evidence type="ECO:0000313" key="5">
    <source>
        <dbReference type="EMBL" id="STX10291.1"/>
    </source>
</evidence>
<evidence type="ECO:0000313" key="6">
    <source>
        <dbReference type="EMBL" id="TDR40552.1"/>
    </source>
</evidence>
<protein>
    <submittedName>
        <fullName evidence="6">GntR family transcriptional regulator</fullName>
    </submittedName>
    <submittedName>
        <fullName evidence="5">L-lactate utilization operon repressor</fullName>
    </submittedName>
</protein>
<feature type="domain" description="HTH gntR-type" evidence="4">
    <location>
        <begin position="8"/>
        <end position="76"/>
    </location>
</feature>
<evidence type="ECO:0000313" key="7">
    <source>
        <dbReference type="Proteomes" id="UP000254330"/>
    </source>
</evidence>
<dbReference type="InterPro" id="IPR036390">
    <property type="entry name" value="WH_DNA-bd_sf"/>
</dbReference>
<comment type="caution">
    <text evidence="5">The sequence shown here is derived from an EMBL/GenBank/DDBJ whole genome shotgun (WGS) entry which is preliminary data.</text>
</comment>
<proteinExistence type="predicted"/>
<dbReference type="AlphaFoldDB" id="A0A2U3AEX3"/>
<dbReference type="SMART" id="SM00345">
    <property type="entry name" value="HTH_GNTR"/>
    <property type="match status" value="1"/>
</dbReference>
<evidence type="ECO:0000256" key="3">
    <source>
        <dbReference type="ARBA" id="ARBA00023163"/>
    </source>
</evidence>
<gene>
    <name evidence="5" type="primary">lutR_2</name>
    <name evidence="6" type="ORF">DFR61_10866</name>
    <name evidence="5" type="ORF">NCTC10597_02011</name>
</gene>
<dbReference type="Proteomes" id="UP000254330">
    <property type="component" value="Unassembled WGS sequence"/>
</dbReference>
<dbReference type="Gene3D" id="1.10.10.10">
    <property type="entry name" value="Winged helix-like DNA-binding domain superfamily/Winged helix DNA-binding domain"/>
    <property type="match status" value="1"/>
</dbReference>
<dbReference type="InterPro" id="IPR000524">
    <property type="entry name" value="Tscrpt_reg_HTH_GntR"/>
</dbReference>
<dbReference type="PANTHER" id="PTHR43537">
    <property type="entry name" value="TRANSCRIPTIONAL REGULATOR, GNTR FAMILY"/>
    <property type="match status" value="1"/>
</dbReference>
<dbReference type="CDD" id="cd07377">
    <property type="entry name" value="WHTH_GntR"/>
    <property type="match status" value="1"/>
</dbReference>
<dbReference type="PANTHER" id="PTHR43537:SF54">
    <property type="entry name" value="TRANSCRIPTIONAL REGULATOR, GNTR FAMILY"/>
    <property type="match status" value="1"/>
</dbReference>